<dbReference type="Gene3D" id="3.40.50.300">
    <property type="entry name" value="P-loop containing nucleotide triphosphate hydrolases"/>
    <property type="match status" value="1"/>
</dbReference>
<feature type="repeat" description="ANK" evidence="2">
    <location>
        <begin position="1281"/>
        <end position="1313"/>
    </location>
</feature>
<dbReference type="InterPro" id="IPR027417">
    <property type="entry name" value="P-loop_NTPase"/>
</dbReference>
<feature type="repeat" description="ANK" evidence="2">
    <location>
        <begin position="749"/>
        <end position="781"/>
    </location>
</feature>
<dbReference type="PROSITE" id="PS50297">
    <property type="entry name" value="ANK_REP_REGION"/>
    <property type="match status" value="2"/>
</dbReference>
<proteinExistence type="predicted"/>
<reference evidence="4 5" key="1">
    <citation type="submission" date="2018-10" db="EMBL/GenBank/DDBJ databases">
        <title>Fifty Aureobasidium pullulans genomes reveal a recombining polyextremotolerant generalist.</title>
        <authorList>
            <person name="Gostincar C."/>
            <person name="Turk M."/>
            <person name="Zajc J."/>
            <person name="Gunde-Cimerman N."/>
        </authorList>
    </citation>
    <scope>NUCLEOTIDE SEQUENCE [LARGE SCALE GENOMIC DNA]</scope>
    <source>
        <strain evidence="4 5">EXF-10659</strain>
    </source>
</reference>
<dbReference type="SMART" id="SM00248">
    <property type="entry name" value="ANK"/>
    <property type="match status" value="12"/>
</dbReference>
<sequence length="1357" mass="151256">MVDPVGVVSLGIQVFTGLLKYYKAHKNASEDVLKMYRYIYRTTNLFQQVQQKIERAGLSGRDVDQVGNYISQCMGAITNLQTKLGEFSPNGPKEKRKNLKYPFEKTTLLEMRSGISEIRDDLNSAMTILHMDLSLRSNQKNEDIDQHVNQASMEFRTAENDRAARAHRKDVLEWLSTLSPSMFMDRHNGSLGRRKQGTGLWIFEEELVKQWLGSNVPTLWCPGIPGCGKTVVMSIIVEYLENLRTNENIAVAYVYCVYDQQHQTASNLMVSILAQFARQSAFSNAALEECWNAYREKTTGPSLSEYVRHIKALRSNFSTAYLLVDALDELPDTERRTFVNHLSALTPDVQILVTSRNKPSVLGRFKDASCMQIQAREEDVKAALEARVEAEEFLRHAAPENSDLRHAIIDTICQKARGMFILAELHITALSQEENMRDLRESLERLPDEITGTYAQTVARIDSQNPKQIERARKVLCWLSHTRRPLQVRELQQALAIKSDDKTFVHDSETDINTLLSDCMGLVITDKQTDDRRTTNPGPSTGSSQHEAVDIVRFVHYTAQEFFEDSRHQMYPSGHQIIAQTCLSALLLSDVDVEACRQAVGGKDLDHESLKTLSHLRATLPIIRYASEHWVDHARLAFESDTRSSVKEYIQRFIRTRSNITFSTWITNGKRDERSSIYHHPDLSALHVVAEFGITCMLQDAFNVLYQADIDVRDSRGRTPLHLACQGGHLNTVQALLDRGANKNATTRKGDSPLGFAVRYGHSKIVEELLKVDVETGARAILGDAVLGCDNTVVRMLVEKEGAKDLGHVLAQAAGYGEESTVRMVLDMMQPLIYYKEQLSKALITLTGTRSQASSAAYIPLMNLLLEKGADPNYEESNDFVNATTPLCWAAESLDAVSSLVERGALVSFRDQQGRTVLHSPYITPETCLFLIDKGADVNNCDTLGRTPLHDAVIGRPEVLRCFLERHADVDVRDKDGITPLGIAATNTTSTDGVIHLLEAGANSDLKDERGHSPLHKAIFSGNSATCELFMKYSKSSRDWTFVMQIAKFYHCIRNDKSKNDRIFCDHNIAVQLDSLEQSELEANTDLLDLVAPCELGLDQVIRRFLAAGADLQSQGLEALDRLLINRKSWFSRESSSVATLELLIDHGLPIDTRHAQGNTGTALCRVCELGSMQAVAMLLRKRADPHIGGRFGSPLMIVACGGPKTRPILKCLLEHHIDINRPYADTVISVKCGPDLRLPDHSFPAFMTALHMCAASIHSSGDDIRLLVSHGADLEAKNSIGETPLTLAVRCGRLVTTAALIAEGADTNASSLLTREDRIRGIYEVDFHKALSLVRDAHSQRAVVREDHSSGKMAQG</sequence>
<dbReference type="PANTHER" id="PTHR10039">
    <property type="entry name" value="AMELOGENIN"/>
    <property type="match status" value="1"/>
</dbReference>
<keyword evidence="2" id="KW-0040">ANK repeat</keyword>
<dbReference type="InterPro" id="IPR056884">
    <property type="entry name" value="NPHP3-like_N"/>
</dbReference>
<accession>A0A4S8ZL96</accession>
<feature type="repeat" description="ANK" evidence="2">
    <location>
        <begin position="716"/>
        <end position="748"/>
    </location>
</feature>
<evidence type="ECO:0000313" key="5">
    <source>
        <dbReference type="Proteomes" id="UP000308802"/>
    </source>
</evidence>
<evidence type="ECO:0000313" key="4">
    <source>
        <dbReference type="EMBL" id="THW66795.1"/>
    </source>
</evidence>
<dbReference type="InterPro" id="IPR002110">
    <property type="entry name" value="Ankyrin_rpt"/>
</dbReference>
<dbReference type="PANTHER" id="PTHR10039:SF15">
    <property type="entry name" value="NACHT DOMAIN-CONTAINING PROTEIN"/>
    <property type="match status" value="1"/>
</dbReference>
<feature type="domain" description="Nephrocystin 3-like N-terminal" evidence="3">
    <location>
        <begin position="197"/>
        <end position="356"/>
    </location>
</feature>
<dbReference type="Pfam" id="PF12796">
    <property type="entry name" value="Ank_2"/>
    <property type="match status" value="2"/>
</dbReference>
<dbReference type="SUPFAM" id="SSF52540">
    <property type="entry name" value="P-loop containing nucleoside triphosphate hydrolases"/>
    <property type="match status" value="1"/>
</dbReference>
<dbReference type="Pfam" id="PF24883">
    <property type="entry name" value="NPHP3_N"/>
    <property type="match status" value="1"/>
</dbReference>
<dbReference type="InterPro" id="IPR036770">
    <property type="entry name" value="Ankyrin_rpt-contain_sf"/>
</dbReference>
<dbReference type="Proteomes" id="UP000308802">
    <property type="component" value="Unassembled WGS sequence"/>
</dbReference>
<evidence type="ECO:0000256" key="2">
    <source>
        <dbReference type="PROSITE-ProRule" id="PRU00023"/>
    </source>
</evidence>
<dbReference type="EMBL" id="QZAO01000497">
    <property type="protein sequence ID" value="THW66795.1"/>
    <property type="molecule type" value="Genomic_DNA"/>
</dbReference>
<feature type="repeat" description="ANK" evidence="2">
    <location>
        <begin position="976"/>
        <end position="1009"/>
    </location>
</feature>
<protein>
    <submittedName>
        <fullName evidence="4">Ankyrin</fullName>
    </submittedName>
</protein>
<comment type="caution">
    <text evidence="4">The sequence shown here is derived from an EMBL/GenBank/DDBJ whole genome shotgun (WGS) entry which is preliminary data.</text>
</comment>
<gene>
    <name evidence="4" type="ORF">D6D19_09259</name>
</gene>
<dbReference type="PRINTS" id="PR01415">
    <property type="entry name" value="ANKYRIN"/>
</dbReference>
<evidence type="ECO:0000259" key="3">
    <source>
        <dbReference type="Pfam" id="PF24883"/>
    </source>
</evidence>
<dbReference type="PROSITE" id="PS50088">
    <property type="entry name" value="ANK_REPEAT"/>
    <property type="match status" value="5"/>
</dbReference>
<dbReference type="SUPFAM" id="SSF48403">
    <property type="entry name" value="Ankyrin repeat"/>
    <property type="match status" value="2"/>
</dbReference>
<organism evidence="4 5">
    <name type="scientific">Aureobasidium pullulans</name>
    <name type="common">Black yeast</name>
    <name type="synonym">Pullularia pullulans</name>
    <dbReference type="NCBI Taxonomy" id="5580"/>
    <lineage>
        <taxon>Eukaryota</taxon>
        <taxon>Fungi</taxon>
        <taxon>Dikarya</taxon>
        <taxon>Ascomycota</taxon>
        <taxon>Pezizomycotina</taxon>
        <taxon>Dothideomycetes</taxon>
        <taxon>Dothideomycetidae</taxon>
        <taxon>Dothideales</taxon>
        <taxon>Saccotheciaceae</taxon>
        <taxon>Aureobasidium</taxon>
    </lineage>
</organism>
<keyword evidence="1" id="KW-0677">Repeat</keyword>
<dbReference type="Gene3D" id="1.25.40.20">
    <property type="entry name" value="Ankyrin repeat-containing domain"/>
    <property type="match status" value="5"/>
</dbReference>
<evidence type="ECO:0000256" key="1">
    <source>
        <dbReference type="ARBA" id="ARBA00022737"/>
    </source>
</evidence>
<name>A0A4S8ZL96_AURPU</name>
<feature type="repeat" description="ANK" evidence="2">
    <location>
        <begin position="1246"/>
        <end position="1280"/>
    </location>
</feature>